<dbReference type="GO" id="GO:0009247">
    <property type="term" value="P:glycolipid biosynthetic process"/>
    <property type="evidence" value="ECO:0007669"/>
    <property type="project" value="InterPro"/>
</dbReference>
<evidence type="ECO:0000259" key="6">
    <source>
        <dbReference type="Pfam" id="PF06925"/>
    </source>
</evidence>
<dbReference type="OrthoDB" id="9815663at2"/>
<dbReference type="Pfam" id="PF04101">
    <property type="entry name" value="Glyco_tran_28_C"/>
    <property type="match status" value="1"/>
</dbReference>
<dbReference type="RefSeq" id="WP_075063242.1">
    <property type="nucleotide sequence ID" value="NZ_LGCL01000026.1"/>
</dbReference>
<sequence>MNRLSSNDYLHQLRADNTLNNRPRRILLLTANAGFGHRSAAIALEEALKEIYGSQAQVFMVNPLDDRRAPLLLRESQSDYDKIVRNMPELYRLGYEASDATIPTVMVESALTVLLYELMVDIVDQIKPDAIISTYPLYQAPLAAYFTISRHYIPCMTVVTDLATVHRIWFNEHMDHLFVPTETVKKLAVEHGISEDSITLTGIPVHPRISRETRSKDQIREELGWQKEITTLLAVGSKRVEGLMDALTVVNHFGYPLQLAVVAGKDEETYQALKAVDWHIPVHLYNFVENMPMLMHASDAIISKAGGLITTESLAAGLPMIFIDLIPGQETGNADYVVSNNAGDITRKPLEVLSALKHLTMDDMRLLKERSANARRLGKPFAAYEIARLAYQAAERGPITRERKILQIRPKLIDLLTQNHITIKKDADTQ</sequence>
<evidence type="ECO:0000256" key="4">
    <source>
        <dbReference type="ARBA" id="ARBA00022679"/>
    </source>
</evidence>
<comment type="similarity">
    <text evidence="2">Belongs to the glycosyltransferase 28 family.</text>
</comment>
<dbReference type="Proteomes" id="UP000050417">
    <property type="component" value="Unassembled WGS sequence"/>
</dbReference>
<accession>A0A0P6Y352</accession>
<evidence type="ECO:0000256" key="2">
    <source>
        <dbReference type="ARBA" id="ARBA00006962"/>
    </source>
</evidence>
<evidence type="ECO:0000313" key="7">
    <source>
        <dbReference type="EMBL" id="KPL76053.1"/>
    </source>
</evidence>
<gene>
    <name evidence="7" type="ORF">ADN00_11925</name>
</gene>
<dbReference type="InterPro" id="IPR009695">
    <property type="entry name" value="Diacylglyc_glucosyltr_N"/>
</dbReference>
<evidence type="ECO:0008006" key="9">
    <source>
        <dbReference type="Google" id="ProtNLM"/>
    </source>
</evidence>
<comment type="caution">
    <text evidence="7">The sequence shown here is derived from an EMBL/GenBank/DDBJ whole genome shotgun (WGS) entry which is preliminary data.</text>
</comment>
<name>A0A0P6Y352_9CHLR</name>
<reference evidence="7 8" key="1">
    <citation type="submission" date="2015-07" db="EMBL/GenBank/DDBJ databases">
        <title>Genome sequence of Ornatilinea apprima DSM 23815.</title>
        <authorList>
            <person name="Hemp J."/>
            <person name="Ward L.M."/>
            <person name="Pace L.A."/>
            <person name="Fischer W.W."/>
        </authorList>
    </citation>
    <scope>NUCLEOTIDE SEQUENCE [LARGE SCALE GENOMIC DNA]</scope>
    <source>
        <strain evidence="7 8">P3M-1</strain>
    </source>
</reference>
<evidence type="ECO:0000256" key="1">
    <source>
        <dbReference type="ARBA" id="ARBA00004370"/>
    </source>
</evidence>
<organism evidence="7 8">
    <name type="scientific">Ornatilinea apprima</name>
    <dbReference type="NCBI Taxonomy" id="1134406"/>
    <lineage>
        <taxon>Bacteria</taxon>
        <taxon>Bacillati</taxon>
        <taxon>Chloroflexota</taxon>
        <taxon>Anaerolineae</taxon>
        <taxon>Anaerolineales</taxon>
        <taxon>Anaerolineaceae</taxon>
        <taxon>Ornatilinea</taxon>
    </lineage>
</organism>
<feature type="domain" description="Glycosyl transferase family 28 C-terminal" evidence="5">
    <location>
        <begin position="257"/>
        <end position="374"/>
    </location>
</feature>
<dbReference type="EMBL" id="LGCL01000026">
    <property type="protein sequence ID" value="KPL76053.1"/>
    <property type="molecule type" value="Genomic_DNA"/>
</dbReference>
<dbReference type="InterPro" id="IPR007235">
    <property type="entry name" value="Glyco_trans_28_C"/>
</dbReference>
<evidence type="ECO:0000256" key="3">
    <source>
        <dbReference type="ARBA" id="ARBA00022676"/>
    </source>
</evidence>
<dbReference type="AlphaFoldDB" id="A0A0P6Y352"/>
<feature type="domain" description="Diacylglycerol glucosyltransferase N-terminal" evidence="6">
    <location>
        <begin position="37"/>
        <end position="205"/>
    </location>
</feature>
<dbReference type="PANTHER" id="PTHR43025:SF3">
    <property type="entry name" value="MONOGALACTOSYLDIACYLGLYCEROL SYNTHASE 1, CHLOROPLASTIC"/>
    <property type="match status" value="1"/>
</dbReference>
<dbReference type="GO" id="GO:0016758">
    <property type="term" value="F:hexosyltransferase activity"/>
    <property type="evidence" value="ECO:0007669"/>
    <property type="project" value="InterPro"/>
</dbReference>
<dbReference type="InterPro" id="IPR050519">
    <property type="entry name" value="Glycosyltransf_28_UgtP"/>
</dbReference>
<dbReference type="Pfam" id="PF06925">
    <property type="entry name" value="MGDG_synth"/>
    <property type="match status" value="1"/>
</dbReference>
<dbReference type="PATRIC" id="fig|1134406.4.peg.3861"/>
<keyword evidence="3" id="KW-0328">Glycosyltransferase</keyword>
<dbReference type="STRING" id="1134406.ADN00_11925"/>
<dbReference type="PANTHER" id="PTHR43025">
    <property type="entry name" value="MONOGALACTOSYLDIACYLGLYCEROL SYNTHASE"/>
    <property type="match status" value="1"/>
</dbReference>
<keyword evidence="8" id="KW-1185">Reference proteome</keyword>
<dbReference type="Gene3D" id="3.40.50.2000">
    <property type="entry name" value="Glycogen Phosphorylase B"/>
    <property type="match status" value="1"/>
</dbReference>
<protein>
    <recommendedName>
        <fullName evidence="9">Diacylglycerol glucosyltransferase N-terminal domain-containing protein</fullName>
    </recommendedName>
</protein>
<keyword evidence="4" id="KW-0808">Transferase</keyword>
<evidence type="ECO:0000259" key="5">
    <source>
        <dbReference type="Pfam" id="PF04101"/>
    </source>
</evidence>
<dbReference type="GO" id="GO:0016020">
    <property type="term" value="C:membrane"/>
    <property type="evidence" value="ECO:0007669"/>
    <property type="project" value="UniProtKB-SubCell"/>
</dbReference>
<proteinExistence type="inferred from homology"/>
<comment type="subcellular location">
    <subcellularLocation>
        <location evidence="1">Membrane</location>
    </subcellularLocation>
</comment>
<dbReference type="SUPFAM" id="SSF53756">
    <property type="entry name" value="UDP-Glycosyltransferase/glycogen phosphorylase"/>
    <property type="match status" value="1"/>
</dbReference>
<evidence type="ECO:0000313" key="8">
    <source>
        <dbReference type="Proteomes" id="UP000050417"/>
    </source>
</evidence>